<accession>U9SU69</accession>
<evidence type="ECO:0000256" key="1">
    <source>
        <dbReference type="PROSITE-ProRule" id="PRU00169"/>
    </source>
</evidence>
<feature type="region of interest" description="Disordered" evidence="2">
    <location>
        <begin position="119"/>
        <end position="146"/>
    </location>
</feature>
<dbReference type="InterPro" id="IPR001789">
    <property type="entry name" value="Sig_transdc_resp-reg_receiver"/>
</dbReference>
<evidence type="ECO:0000259" key="3">
    <source>
        <dbReference type="PROSITE" id="PS50110"/>
    </source>
</evidence>
<name>U9SU69_RHIID</name>
<dbReference type="HOGENOM" id="CLU_1778469_0_0_1"/>
<evidence type="ECO:0000313" key="4">
    <source>
        <dbReference type="EMBL" id="ERZ94695.1"/>
    </source>
</evidence>
<sequence length="146" mass="16469">MTSNTTKQECIKYLSHGMNDILAKPFTKANLLSMLERYCMHLKVMPNFQNIPRPLGTADRPIATIPNNSLISSDLTDDNLSENWISNSLAMAGDNSYPFTVLSGDDYMQMVSNVVNTSNNGTRYLEGNDDNQNQRSRKKPKFELVE</sequence>
<dbReference type="EMBL" id="KI301815">
    <property type="protein sequence ID" value="ERZ94695.1"/>
    <property type="molecule type" value="Genomic_DNA"/>
</dbReference>
<proteinExistence type="predicted"/>
<dbReference type="AlphaFoldDB" id="U9SU69"/>
<dbReference type="SUPFAM" id="SSF52172">
    <property type="entry name" value="CheY-like"/>
    <property type="match status" value="1"/>
</dbReference>
<evidence type="ECO:0000256" key="2">
    <source>
        <dbReference type="SAM" id="MobiDB-lite"/>
    </source>
</evidence>
<comment type="caution">
    <text evidence="1">Lacks conserved residue(s) required for the propagation of feature annotation.</text>
</comment>
<dbReference type="GO" id="GO:0000160">
    <property type="term" value="P:phosphorelay signal transduction system"/>
    <property type="evidence" value="ECO:0007669"/>
    <property type="project" value="InterPro"/>
</dbReference>
<gene>
    <name evidence="4" type="ORF">GLOINDRAFT_316952</name>
</gene>
<organism evidence="4">
    <name type="scientific">Rhizophagus irregularis (strain DAOM 181602 / DAOM 197198 / MUCL 43194)</name>
    <name type="common">Arbuscular mycorrhizal fungus</name>
    <name type="synonym">Glomus intraradices</name>
    <dbReference type="NCBI Taxonomy" id="747089"/>
    <lineage>
        <taxon>Eukaryota</taxon>
        <taxon>Fungi</taxon>
        <taxon>Fungi incertae sedis</taxon>
        <taxon>Mucoromycota</taxon>
        <taxon>Glomeromycotina</taxon>
        <taxon>Glomeromycetes</taxon>
        <taxon>Glomerales</taxon>
        <taxon>Glomeraceae</taxon>
        <taxon>Rhizophagus</taxon>
    </lineage>
</organism>
<dbReference type="InterPro" id="IPR011006">
    <property type="entry name" value="CheY-like_superfamily"/>
</dbReference>
<protein>
    <recommendedName>
        <fullName evidence="3">Response regulatory domain-containing protein</fullName>
    </recommendedName>
</protein>
<reference evidence="4" key="1">
    <citation type="submission" date="2013-07" db="EMBL/GenBank/DDBJ databases">
        <title>The genome of an arbuscular mycorrhizal fungus provides insights into the evolution of the oldest plant symbiosis.</title>
        <authorList>
            <consortium name="DOE Joint Genome Institute"/>
            <person name="Tisserant E."/>
            <person name="Malbreil M."/>
            <person name="Kuo A."/>
            <person name="Kohler A."/>
            <person name="Symeonidi A."/>
            <person name="Balestrini R."/>
            <person name="Charron P."/>
            <person name="Duensing N."/>
            <person name="Frei-dit-Frey N."/>
            <person name="Gianinazzi-Pearson V."/>
            <person name="Gilbert B."/>
            <person name="Handa Y."/>
            <person name="Hijri M."/>
            <person name="Kaul R."/>
            <person name="Kawaguchi M."/>
            <person name="Krajinski F."/>
            <person name="Lammers P."/>
            <person name="Lapierre D."/>
            <person name="Masclaux F.G."/>
            <person name="Murat C."/>
            <person name="Morin E."/>
            <person name="Ndikumana S."/>
            <person name="Pagni M."/>
            <person name="Petitpierre D."/>
            <person name="Requena N."/>
            <person name="Rosikiewicz P."/>
            <person name="Riley R."/>
            <person name="Saito K."/>
            <person name="San Clemente H."/>
            <person name="Shapiro H."/>
            <person name="van Tuinen D."/>
            <person name="Becard G."/>
            <person name="Bonfante P."/>
            <person name="Paszkowski U."/>
            <person name="Shachar-Hill Y."/>
            <person name="Young J.P."/>
            <person name="Sanders I.R."/>
            <person name="Henrissat B."/>
            <person name="Rensing S.A."/>
            <person name="Grigoriev I.V."/>
            <person name="Corradi N."/>
            <person name="Roux C."/>
            <person name="Martin F."/>
        </authorList>
    </citation>
    <scope>NUCLEOTIDE SEQUENCE</scope>
    <source>
        <strain evidence="4">DAOM 197198</strain>
    </source>
</reference>
<dbReference type="Gene3D" id="3.40.50.2300">
    <property type="match status" value="1"/>
</dbReference>
<dbReference type="PROSITE" id="PS50110">
    <property type="entry name" value="RESPONSE_REGULATORY"/>
    <property type="match status" value="1"/>
</dbReference>
<feature type="domain" description="Response regulatory" evidence="3">
    <location>
        <begin position="1"/>
        <end position="39"/>
    </location>
</feature>
<dbReference type="VEuPathDB" id="FungiDB:RhiirFUN_003437"/>